<dbReference type="RefSeq" id="WP_111214428.1">
    <property type="nucleotide sequence ID" value="NZ_POTY01000082.1"/>
</dbReference>
<sequence>MEHIADSDIDLTTATDAAQFVALLRRLRDQSGLPYRLIARRAETNGDVLPASTLATMLGRSTLPRRDLVLALLRACNVPFARQARWLDTWRHLAANRQLPRVDPQAPDGDPPWQPTAVHTPRSRPGDPAGTTQTIGVLSTGGAGPTDPRTIPARPVPFQLPPPSPVLVGRDHELELVLAGLAPDHAVLTLVGPGGIGKSALALHAAHRAAARFPDGCLYVDLHGASAGIAPAEPADVLAGFLHALGVRSAPSSIEEASALFRTATAGRSLLVVLDNAASAAQVRLLLPSGARCATVVTSRWKLADLDTNARIALRPLPGPAARALLVHLCGADRVAATPAAVEAIIELCGGLPLALRIVGARAASRPDSRGLATLASRITDHRRHLDELQVGDLSVRTSIRLGYRTFAEAPDEERQQAARLFRLASLPDWTETTAAGCAVLLAAPVDRIEWALEQLLDAHLVEPAGDERYRFHDSVRIFAREQAAAADPADDRAAALRRLATAFLAAAATAAELLFPHDTLPYDALRHPDGDLLLGPASVEQAWQWLECERTNLLMIAGQQLDAGDNLHQVHSLGLVVAKYLDYAGHYGDQERFGQFAVAAAEQLGDRPGTAKALNMLAIAMLRHNRLANGITLLERALATQRELGDQAGTATCLNNLGNAYRDSGDLDTALRYLRETLTIRQSLGDRYRVGSTLDNIGIVLRRLGDIAGALRHHEAGLAITRELGDQHRESLMLTNLAETEHLAGFHVEALNHARAALRMCHELGNVRGCGLALRLTEKAYAGLSDRGRPPAAALLPPDTGTATQASPTPTPASTRPG</sequence>
<dbReference type="InterPro" id="IPR027417">
    <property type="entry name" value="P-loop_NTPase"/>
</dbReference>
<dbReference type="InterPro" id="IPR011990">
    <property type="entry name" value="TPR-like_helical_dom_sf"/>
</dbReference>
<feature type="region of interest" description="Disordered" evidence="2">
    <location>
        <begin position="100"/>
        <end position="150"/>
    </location>
</feature>
<dbReference type="PANTHER" id="PTHR47691">
    <property type="entry name" value="REGULATOR-RELATED"/>
    <property type="match status" value="1"/>
</dbReference>
<dbReference type="Pfam" id="PF13560">
    <property type="entry name" value="HTH_31"/>
    <property type="match status" value="1"/>
</dbReference>
<dbReference type="SUPFAM" id="SSF52540">
    <property type="entry name" value="P-loop containing nucleoside triphosphate hydrolases"/>
    <property type="match status" value="1"/>
</dbReference>
<keyword evidence="1" id="KW-0802">TPR repeat</keyword>
<dbReference type="InterPro" id="IPR019734">
    <property type="entry name" value="TPR_rpt"/>
</dbReference>
<dbReference type="PRINTS" id="PR00364">
    <property type="entry name" value="DISEASERSIST"/>
</dbReference>
<evidence type="ECO:0000313" key="4">
    <source>
        <dbReference type="Proteomes" id="UP000248924"/>
    </source>
</evidence>
<feature type="region of interest" description="Disordered" evidence="2">
    <location>
        <begin position="786"/>
        <end position="819"/>
    </location>
</feature>
<dbReference type="OrthoDB" id="7628974at2"/>
<dbReference type="Gene3D" id="1.25.40.10">
    <property type="entry name" value="Tetratricopeptide repeat domain"/>
    <property type="match status" value="1"/>
</dbReference>
<dbReference type="EMBL" id="POTY01000082">
    <property type="protein sequence ID" value="PZG17742.1"/>
    <property type="molecule type" value="Genomic_DNA"/>
</dbReference>
<evidence type="ECO:0000256" key="2">
    <source>
        <dbReference type="SAM" id="MobiDB-lite"/>
    </source>
</evidence>
<dbReference type="SMART" id="SM00028">
    <property type="entry name" value="TPR"/>
    <property type="match status" value="4"/>
</dbReference>
<evidence type="ECO:0000313" key="3">
    <source>
        <dbReference type="EMBL" id="PZG17742.1"/>
    </source>
</evidence>
<keyword evidence="4" id="KW-1185">Reference proteome</keyword>
<gene>
    <name evidence="3" type="ORF">C1I95_14890</name>
</gene>
<dbReference type="PANTHER" id="PTHR47691:SF3">
    <property type="entry name" value="HTH-TYPE TRANSCRIPTIONAL REGULATOR RV0890C-RELATED"/>
    <property type="match status" value="1"/>
</dbReference>
<organism evidence="3 4">
    <name type="scientific">Micromonospora craterilacus</name>
    <dbReference type="NCBI Taxonomy" id="1655439"/>
    <lineage>
        <taxon>Bacteria</taxon>
        <taxon>Bacillati</taxon>
        <taxon>Actinomycetota</taxon>
        <taxon>Actinomycetes</taxon>
        <taxon>Micromonosporales</taxon>
        <taxon>Micromonosporaceae</taxon>
        <taxon>Micromonospora</taxon>
    </lineage>
</organism>
<protein>
    <submittedName>
        <fullName evidence="3">Uncharacterized protein</fullName>
    </submittedName>
</protein>
<name>A0A2W2E184_9ACTN</name>
<feature type="repeat" description="TPR" evidence="1">
    <location>
        <begin position="652"/>
        <end position="685"/>
    </location>
</feature>
<evidence type="ECO:0000256" key="1">
    <source>
        <dbReference type="PROSITE-ProRule" id="PRU00339"/>
    </source>
</evidence>
<comment type="caution">
    <text evidence="3">The sequence shown here is derived from an EMBL/GenBank/DDBJ whole genome shotgun (WGS) entry which is preliminary data.</text>
</comment>
<dbReference type="Gene3D" id="3.40.50.300">
    <property type="entry name" value="P-loop containing nucleotide triphosphate hydrolases"/>
    <property type="match status" value="1"/>
</dbReference>
<reference evidence="3 4" key="1">
    <citation type="submission" date="2018-01" db="EMBL/GenBank/DDBJ databases">
        <title>Draft genome sequence of Jishengella sp. NA12.</title>
        <authorList>
            <person name="Sahin N."/>
            <person name="Ay H."/>
            <person name="Saygin H."/>
        </authorList>
    </citation>
    <scope>NUCLEOTIDE SEQUENCE [LARGE SCALE GENOMIC DNA]</scope>
    <source>
        <strain evidence="3 4">NA12</strain>
    </source>
</reference>
<dbReference type="SUPFAM" id="SSF48452">
    <property type="entry name" value="TPR-like"/>
    <property type="match status" value="1"/>
</dbReference>
<dbReference type="PROSITE" id="PS50005">
    <property type="entry name" value="TPR"/>
    <property type="match status" value="1"/>
</dbReference>
<proteinExistence type="predicted"/>
<dbReference type="Pfam" id="PF13424">
    <property type="entry name" value="TPR_12"/>
    <property type="match status" value="2"/>
</dbReference>
<dbReference type="GO" id="GO:0043531">
    <property type="term" value="F:ADP binding"/>
    <property type="evidence" value="ECO:0007669"/>
    <property type="project" value="InterPro"/>
</dbReference>
<dbReference type="Proteomes" id="UP000248924">
    <property type="component" value="Unassembled WGS sequence"/>
</dbReference>
<dbReference type="AlphaFoldDB" id="A0A2W2E184"/>
<feature type="compositionally biased region" description="Low complexity" evidence="2">
    <location>
        <begin position="791"/>
        <end position="819"/>
    </location>
</feature>
<accession>A0A2W2E184</accession>